<dbReference type="PIRSF" id="PIRSF004923">
    <property type="entry name" value="RseC"/>
    <property type="match status" value="1"/>
</dbReference>
<dbReference type="AlphaFoldDB" id="A0A5K7ZYQ0"/>
<reference evidence="2 3" key="1">
    <citation type="submission" date="2019-11" db="EMBL/GenBank/DDBJ databases">
        <title>Comparative genomics of hydrocarbon-degrading Desulfosarcina strains.</title>
        <authorList>
            <person name="Watanabe M."/>
            <person name="Kojima H."/>
            <person name="Fukui M."/>
        </authorList>
    </citation>
    <scope>NUCLEOTIDE SEQUENCE [LARGE SCALE GENOMIC DNA]</scope>
    <source>
        <strain evidence="2 3">28bB2T</strain>
    </source>
</reference>
<keyword evidence="1" id="KW-1133">Transmembrane helix</keyword>
<dbReference type="PANTHER" id="PTHR35867">
    <property type="entry name" value="PROTEIN RSEC"/>
    <property type="match status" value="1"/>
</dbReference>
<name>A0A5K7ZYQ0_9BACT</name>
<proteinExistence type="predicted"/>
<evidence type="ECO:0008006" key="4">
    <source>
        <dbReference type="Google" id="ProtNLM"/>
    </source>
</evidence>
<organism evidence="2 3">
    <name type="scientific">Desulfosarcina ovata subsp. sediminis</name>
    <dbReference type="NCBI Taxonomy" id="885957"/>
    <lineage>
        <taxon>Bacteria</taxon>
        <taxon>Pseudomonadati</taxon>
        <taxon>Thermodesulfobacteriota</taxon>
        <taxon>Desulfobacteria</taxon>
        <taxon>Desulfobacterales</taxon>
        <taxon>Desulfosarcinaceae</taxon>
        <taxon>Desulfosarcina</taxon>
    </lineage>
</organism>
<dbReference type="Proteomes" id="UP000425960">
    <property type="component" value="Chromosome"/>
</dbReference>
<sequence length="163" mass="16661">MAQTIAIVVETGDDGQAMVVAEKRQGCGSCGAFGQCHGGRAGQGERSEARNQAHAAVGDRVTLTVATGTLLSRLAVLYLVPVGGMLAGAFMGMLTTSTENGAGNGHSIAFSLAGFLLGFAVSVFVSRIWSSRRPVVPVITRIINTKSNFSAAGTTAGCAYGKH</sequence>
<dbReference type="EMBL" id="AP021876">
    <property type="protein sequence ID" value="BBO85392.1"/>
    <property type="molecule type" value="Genomic_DNA"/>
</dbReference>
<dbReference type="RefSeq" id="WP_155325012.1">
    <property type="nucleotide sequence ID" value="NZ_AP021876.1"/>
</dbReference>
<protein>
    <recommendedName>
        <fullName evidence="4">SoxR reducing system protein RseC</fullName>
    </recommendedName>
</protein>
<evidence type="ECO:0000256" key="1">
    <source>
        <dbReference type="SAM" id="Phobius"/>
    </source>
</evidence>
<gene>
    <name evidence="2" type="ORF">DSCO28_59580</name>
</gene>
<evidence type="ECO:0000313" key="3">
    <source>
        <dbReference type="Proteomes" id="UP000425960"/>
    </source>
</evidence>
<feature type="transmembrane region" description="Helical" evidence="1">
    <location>
        <begin position="75"/>
        <end position="94"/>
    </location>
</feature>
<accession>A0A5K7ZYQ0</accession>
<feature type="transmembrane region" description="Helical" evidence="1">
    <location>
        <begin position="106"/>
        <end position="125"/>
    </location>
</feature>
<dbReference type="KEGG" id="dov:DSCO28_59580"/>
<dbReference type="InterPro" id="IPR007359">
    <property type="entry name" value="SigmaE_reg_RseC_MucC"/>
</dbReference>
<dbReference type="InterPro" id="IPR026268">
    <property type="entry name" value="RseC"/>
</dbReference>
<evidence type="ECO:0000313" key="2">
    <source>
        <dbReference type="EMBL" id="BBO85392.1"/>
    </source>
</evidence>
<keyword evidence="1" id="KW-0812">Transmembrane</keyword>
<dbReference type="PANTHER" id="PTHR35867:SF1">
    <property type="entry name" value="PROTEIN RSEC"/>
    <property type="match status" value="1"/>
</dbReference>
<dbReference type="Pfam" id="PF04246">
    <property type="entry name" value="RseC_MucC"/>
    <property type="match status" value="1"/>
</dbReference>
<keyword evidence="1" id="KW-0472">Membrane</keyword>